<name>A0A8J2JRD1_9HEXA</name>
<organism evidence="3 4">
    <name type="scientific">Allacma fusca</name>
    <dbReference type="NCBI Taxonomy" id="39272"/>
    <lineage>
        <taxon>Eukaryota</taxon>
        <taxon>Metazoa</taxon>
        <taxon>Ecdysozoa</taxon>
        <taxon>Arthropoda</taxon>
        <taxon>Hexapoda</taxon>
        <taxon>Collembola</taxon>
        <taxon>Symphypleona</taxon>
        <taxon>Sminthuridae</taxon>
        <taxon>Allacma</taxon>
    </lineage>
</organism>
<evidence type="ECO:0000256" key="1">
    <source>
        <dbReference type="ARBA" id="ARBA00022679"/>
    </source>
</evidence>
<dbReference type="Proteomes" id="UP000708208">
    <property type="component" value="Unassembled WGS sequence"/>
</dbReference>
<evidence type="ECO:0000256" key="2">
    <source>
        <dbReference type="ARBA" id="ARBA00022777"/>
    </source>
</evidence>
<dbReference type="GO" id="GO:0004496">
    <property type="term" value="F:mevalonate kinase activity"/>
    <property type="evidence" value="ECO:0007669"/>
    <property type="project" value="InterPro"/>
</dbReference>
<dbReference type="GO" id="GO:0005524">
    <property type="term" value="F:ATP binding"/>
    <property type="evidence" value="ECO:0007669"/>
    <property type="project" value="InterPro"/>
</dbReference>
<comment type="caution">
    <text evidence="3">The sequence shown here is derived from an EMBL/GenBank/DDBJ whole genome shotgun (WGS) entry which is preliminary data.</text>
</comment>
<protein>
    <recommendedName>
        <fullName evidence="5">Mevalonate kinase</fullName>
    </recommendedName>
</protein>
<dbReference type="EMBL" id="CAJVCH010092373">
    <property type="protein sequence ID" value="CAG7722766.1"/>
    <property type="molecule type" value="Genomic_DNA"/>
</dbReference>
<keyword evidence="4" id="KW-1185">Reference proteome</keyword>
<dbReference type="AlphaFoldDB" id="A0A8J2JRD1"/>
<dbReference type="InterPro" id="IPR006205">
    <property type="entry name" value="Mev_gal_kin"/>
</dbReference>
<proteinExistence type="predicted"/>
<accession>A0A8J2JRD1</accession>
<dbReference type="PANTHER" id="PTHR43290">
    <property type="entry name" value="MEVALONATE KINASE"/>
    <property type="match status" value="1"/>
</dbReference>
<keyword evidence="1" id="KW-0808">Transferase</keyword>
<evidence type="ECO:0000313" key="4">
    <source>
        <dbReference type="Proteomes" id="UP000708208"/>
    </source>
</evidence>
<dbReference type="GO" id="GO:0005829">
    <property type="term" value="C:cytosol"/>
    <property type="evidence" value="ECO:0007669"/>
    <property type="project" value="TreeGrafter"/>
</dbReference>
<sequence>MVLPKKTPKEIYCHDQLVTRTGAAGSVILHGEHTLTSGKKAIAVSTNTFTQCKLDPIKMDKVEFKFPRFKLYLSIPLVDLADLKQRLGKRFMFSELDQQSKIPLTDEARTLIQTFVGNLKLNPPEGADITNYFKFAEAYIGIYCAMFDDEIDSIEFTSNTEVPGLEAGLTAAFAVSVTAAILHYHELIPNRKDTQREHREKIYKWALFAQRFLIDGEPTGVDVHVSTFGQAVKFWQASNGAISWEEIKFPDLRVNLVLASGPNGSFDSIFEQSQSKKQRDAKTIKDAIDKIGELTEKQLDEIKCNGTLRGDYIHNNHELLKSLGVSNEKIDKVVDIAEKVGLPAKMTNTGAGGIVLIYIPENSSPVKTHQLREALFKEQLYSADARLGTDGVAIDKADIRSISKLKIEQIRSFPQVAEC</sequence>
<dbReference type="PANTHER" id="PTHR43290:SF2">
    <property type="entry name" value="MEVALONATE KINASE"/>
    <property type="match status" value="1"/>
</dbReference>
<evidence type="ECO:0000313" key="3">
    <source>
        <dbReference type="EMBL" id="CAG7722766.1"/>
    </source>
</evidence>
<keyword evidence="2" id="KW-0418">Kinase</keyword>
<evidence type="ECO:0008006" key="5">
    <source>
        <dbReference type="Google" id="ProtNLM"/>
    </source>
</evidence>
<dbReference type="OrthoDB" id="1652964at2759"/>
<dbReference type="GO" id="GO:0019287">
    <property type="term" value="P:isopentenyl diphosphate biosynthetic process, mevalonate pathway"/>
    <property type="evidence" value="ECO:0007669"/>
    <property type="project" value="TreeGrafter"/>
</dbReference>
<reference evidence="3" key="1">
    <citation type="submission" date="2021-06" db="EMBL/GenBank/DDBJ databases">
        <authorList>
            <person name="Hodson N. C."/>
            <person name="Mongue J. A."/>
            <person name="Jaron S. K."/>
        </authorList>
    </citation>
    <scope>NUCLEOTIDE SEQUENCE</scope>
</reference>
<gene>
    <name evidence="3" type="ORF">AFUS01_LOCUS11883</name>
</gene>